<comment type="caution">
    <text evidence="1">The sequence shown here is derived from an EMBL/GenBank/DDBJ whole genome shotgun (WGS) entry which is preliminary data.</text>
</comment>
<keyword evidence="2" id="KW-1185">Reference proteome</keyword>
<organism evidence="1 2">
    <name type="scientific">Catenaria anguillulae PL171</name>
    <dbReference type="NCBI Taxonomy" id="765915"/>
    <lineage>
        <taxon>Eukaryota</taxon>
        <taxon>Fungi</taxon>
        <taxon>Fungi incertae sedis</taxon>
        <taxon>Blastocladiomycota</taxon>
        <taxon>Blastocladiomycetes</taxon>
        <taxon>Blastocladiales</taxon>
        <taxon>Catenariaceae</taxon>
        <taxon>Catenaria</taxon>
    </lineage>
</organism>
<dbReference type="AlphaFoldDB" id="A0A1Y2HBU6"/>
<dbReference type="EMBL" id="MCFL01000052">
    <property type="protein sequence ID" value="ORZ31985.1"/>
    <property type="molecule type" value="Genomic_DNA"/>
</dbReference>
<gene>
    <name evidence="1" type="ORF">BCR44DRAFT_36908</name>
</gene>
<dbReference type="Proteomes" id="UP000193411">
    <property type="component" value="Unassembled WGS sequence"/>
</dbReference>
<name>A0A1Y2HBU6_9FUNG</name>
<sequence>MLFSCNRTWRPQLAWPIMVAKPGGGQPDWFDQLLSNLSTETMGLLCDRSPIESNGSLLPNGSYAELVCCLHTVTTCIADQNWAIILVFGDDESSKQSDRISATRVAAQSPPRRQAKTPFLLSAACLMDGRGSETARFRRVGYLAVATANHESRSSISGSNEYFPPIRDGSYPRYSVLTHLILTVQWHTDPLHHMNRSVQFKLATGSSKCTALSMSTT</sequence>
<evidence type="ECO:0000313" key="2">
    <source>
        <dbReference type="Proteomes" id="UP000193411"/>
    </source>
</evidence>
<proteinExistence type="predicted"/>
<evidence type="ECO:0000313" key="1">
    <source>
        <dbReference type="EMBL" id="ORZ31985.1"/>
    </source>
</evidence>
<protein>
    <submittedName>
        <fullName evidence="1">Uncharacterized protein</fullName>
    </submittedName>
</protein>
<accession>A0A1Y2HBU6</accession>
<reference evidence="1 2" key="1">
    <citation type="submission" date="2016-07" db="EMBL/GenBank/DDBJ databases">
        <title>Pervasive Adenine N6-methylation of Active Genes in Fungi.</title>
        <authorList>
            <consortium name="DOE Joint Genome Institute"/>
            <person name="Mondo S.J."/>
            <person name="Dannebaum R.O."/>
            <person name="Kuo R.C."/>
            <person name="Labutti K."/>
            <person name="Haridas S."/>
            <person name="Kuo A."/>
            <person name="Salamov A."/>
            <person name="Ahrendt S.R."/>
            <person name="Lipzen A."/>
            <person name="Sullivan W."/>
            <person name="Andreopoulos W.B."/>
            <person name="Clum A."/>
            <person name="Lindquist E."/>
            <person name="Daum C."/>
            <person name="Ramamoorthy G.K."/>
            <person name="Gryganskyi A."/>
            <person name="Culley D."/>
            <person name="Magnuson J.K."/>
            <person name="James T.Y."/>
            <person name="O'Malley M.A."/>
            <person name="Stajich J.E."/>
            <person name="Spatafora J.W."/>
            <person name="Visel A."/>
            <person name="Grigoriev I.V."/>
        </authorList>
    </citation>
    <scope>NUCLEOTIDE SEQUENCE [LARGE SCALE GENOMIC DNA]</scope>
    <source>
        <strain evidence="1 2">PL171</strain>
    </source>
</reference>